<name>A0AAV4ACK2_9GAST</name>
<evidence type="ECO:0000256" key="1">
    <source>
        <dbReference type="SAM" id="MobiDB-lite"/>
    </source>
</evidence>
<sequence>MEEEEGEEGEEEENEGRKRRRRRGRKSRMKGTGEGDYSSLFGIRRIIFCTHLRRHCSMHRVRLFPMFLLLASICPARPACSPAEEGEQTTLSCTVNTAKTCNTDTKIEWFVDSYTNGRILGCSNAGCGSFFRDIFSSTDSGSTLTISKVSRTVPAQFSMETRWNCRFCNGPDVTACNMLEIYAKPEKRSCTVTENIAVPGDIESVTVSCSTTKVYPEAKCSFERSASGGLFITIKRTPTYNHTELTGSPVYYRSECSVDVPVAELGEGTHSFSAFIYPDVTDGIDLITTTIASATVTLTLPGAPSYTCSPEMIQGYFNGKSARCTCSLTSDGYPKGQVQWYRGSQTVPGVSGGVVDLSFDSSNLCNDEESEDDSKSKDHLQRYLFLLEQIKRASLKRRAFTMMSGGVLKPYISNPVLPEERLFFLFDTVDLFKCIRNNWLAQKYLEKTFLFPPVRESTSAAGKSLTQAKFSHLRKLYNAESLSTLKLAPALNLKSLNPTPTEKQSVNLMLRIFDRRNVTALQQYGPTWSLDTSGTREFLNLIIQLWNMLNVKHPLKGIRHRDDTCKPVHSMSDDNIATIQSSLAWLEKWKGQGLKAREGV</sequence>
<evidence type="ECO:0000313" key="4">
    <source>
        <dbReference type="Proteomes" id="UP000735302"/>
    </source>
</evidence>
<gene>
    <name evidence="3" type="ORF">PoB_003536600</name>
</gene>
<dbReference type="EMBL" id="BLXT01004001">
    <property type="protein sequence ID" value="GFO08861.1"/>
    <property type="molecule type" value="Genomic_DNA"/>
</dbReference>
<dbReference type="Proteomes" id="UP000735302">
    <property type="component" value="Unassembled WGS sequence"/>
</dbReference>
<dbReference type="InterPro" id="IPR007110">
    <property type="entry name" value="Ig-like_dom"/>
</dbReference>
<protein>
    <submittedName>
        <fullName evidence="3">Transposable element p transposase</fullName>
    </submittedName>
</protein>
<reference evidence="3 4" key="1">
    <citation type="journal article" date="2021" name="Elife">
        <title>Chloroplast acquisition without the gene transfer in kleptoplastic sea slugs, Plakobranchus ocellatus.</title>
        <authorList>
            <person name="Maeda T."/>
            <person name="Takahashi S."/>
            <person name="Yoshida T."/>
            <person name="Shimamura S."/>
            <person name="Takaki Y."/>
            <person name="Nagai Y."/>
            <person name="Toyoda A."/>
            <person name="Suzuki Y."/>
            <person name="Arimoto A."/>
            <person name="Ishii H."/>
            <person name="Satoh N."/>
            <person name="Nishiyama T."/>
            <person name="Hasebe M."/>
            <person name="Maruyama T."/>
            <person name="Minagawa J."/>
            <person name="Obokata J."/>
            <person name="Shigenobu S."/>
        </authorList>
    </citation>
    <scope>NUCLEOTIDE SEQUENCE [LARGE SCALE GENOMIC DNA]</scope>
</reference>
<evidence type="ECO:0000313" key="3">
    <source>
        <dbReference type="EMBL" id="GFO08861.1"/>
    </source>
</evidence>
<evidence type="ECO:0000259" key="2">
    <source>
        <dbReference type="PROSITE" id="PS50835"/>
    </source>
</evidence>
<dbReference type="PROSITE" id="PS50835">
    <property type="entry name" value="IG_LIKE"/>
    <property type="match status" value="1"/>
</dbReference>
<comment type="caution">
    <text evidence="3">The sequence shown here is derived from an EMBL/GenBank/DDBJ whole genome shotgun (WGS) entry which is preliminary data.</text>
</comment>
<feature type="region of interest" description="Disordered" evidence="1">
    <location>
        <begin position="1"/>
        <end position="33"/>
    </location>
</feature>
<proteinExistence type="predicted"/>
<feature type="compositionally biased region" description="Acidic residues" evidence="1">
    <location>
        <begin position="1"/>
        <end position="14"/>
    </location>
</feature>
<feature type="domain" description="Ig-like" evidence="2">
    <location>
        <begin position="65"/>
        <end position="166"/>
    </location>
</feature>
<dbReference type="AlphaFoldDB" id="A0AAV4ACK2"/>
<keyword evidence="4" id="KW-1185">Reference proteome</keyword>
<accession>A0AAV4ACK2</accession>
<feature type="compositionally biased region" description="Basic residues" evidence="1">
    <location>
        <begin position="17"/>
        <end position="29"/>
    </location>
</feature>
<organism evidence="3 4">
    <name type="scientific">Plakobranchus ocellatus</name>
    <dbReference type="NCBI Taxonomy" id="259542"/>
    <lineage>
        <taxon>Eukaryota</taxon>
        <taxon>Metazoa</taxon>
        <taxon>Spiralia</taxon>
        <taxon>Lophotrochozoa</taxon>
        <taxon>Mollusca</taxon>
        <taxon>Gastropoda</taxon>
        <taxon>Heterobranchia</taxon>
        <taxon>Euthyneura</taxon>
        <taxon>Panpulmonata</taxon>
        <taxon>Sacoglossa</taxon>
        <taxon>Placobranchoidea</taxon>
        <taxon>Plakobranchidae</taxon>
        <taxon>Plakobranchus</taxon>
    </lineage>
</organism>